<dbReference type="Gene3D" id="3.40.50.2000">
    <property type="entry name" value="Glycogen Phosphorylase B"/>
    <property type="match status" value="2"/>
</dbReference>
<proteinExistence type="predicted"/>
<dbReference type="Proteomes" id="UP000026915">
    <property type="component" value="Chromosome 5"/>
</dbReference>
<protein>
    <submittedName>
        <fullName evidence="1">Uncharacterized protein</fullName>
    </submittedName>
</protein>
<dbReference type="SUPFAM" id="SSF53756">
    <property type="entry name" value="UDP-Glycosyltransferase/glycogen phosphorylase"/>
    <property type="match status" value="1"/>
</dbReference>
<accession>A0A061F0G7</accession>
<keyword evidence="2" id="KW-1185">Reference proteome</keyword>
<gene>
    <name evidence="1" type="ORF">TCM_022329</name>
</gene>
<dbReference type="InParanoid" id="A0A061F0G7"/>
<dbReference type="Gramene" id="EOY08009">
    <property type="protein sequence ID" value="EOY08009"/>
    <property type="gene ID" value="TCM_022329"/>
</dbReference>
<evidence type="ECO:0000313" key="1">
    <source>
        <dbReference type="EMBL" id="EOY08009.1"/>
    </source>
</evidence>
<dbReference type="EMBL" id="CM001883">
    <property type="protein sequence ID" value="EOY08009.1"/>
    <property type="molecule type" value="Genomic_DNA"/>
</dbReference>
<dbReference type="eggNOG" id="KOG1075">
    <property type="taxonomic scope" value="Eukaryota"/>
</dbReference>
<dbReference type="OMA" id="PWHELIC"/>
<sequence>MEDKFGLLMKRKQIKQAIDKVMDKGNEGEERRQRAKEFGKRATKAIEEGGSSYENMEMLIKFVLERTRGRLLDGRMLQNCGRRMVKSPGVCSWNWRKLLKLRAKAKILIQHLTSNGEGTFLWYDAWHLSGLLLDKFGMKLVYDSAISDEAKVANVIKDVADKQDVIIWLASSSRKFTTSDAWDSLKDKKAANVPWHELICFRFHIPKFIFIAWLHILNRFKYFLRNSVMGDFLAFSYLCSLQFRIGKRTPLVFTCSYSQAVWRRVLQTSGNQRSLGD</sequence>
<dbReference type="AlphaFoldDB" id="A0A061F0G7"/>
<dbReference type="HOGENOM" id="CLU_1006154_0_0_1"/>
<name>A0A061F0G7_THECC</name>
<dbReference type="eggNOG" id="KOG1192">
    <property type="taxonomic scope" value="Eukaryota"/>
</dbReference>
<dbReference type="STRING" id="3641.A0A061F0G7"/>
<reference evidence="1 2" key="1">
    <citation type="journal article" date="2013" name="Genome Biol.">
        <title>The genome sequence of the most widely cultivated cacao type and its use to identify candidate genes regulating pod color.</title>
        <authorList>
            <person name="Motamayor J.C."/>
            <person name="Mockaitis K."/>
            <person name="Schmutz J."/>
            <person name="Haiminen N."/>
            <person name="Iii D.L."/>
            <person name="Cornejo O."/>
            <person name="Findley S.D."/>
            <person name="Zheng P."/>
            <person name="Utro F."/>
            <person name="Royaert S."/>
            <person name="Saski C."/>
            <person name="Jenkins J."/>
            <person name="Podicheti R."/>
            <person name="Zhao M."/>
            <person name="Scheffler B.E."/>
            <person name="Stack J.C."/>
            <person name="Feltus F.A."/>
            <person name="Mustiga G.M."/>
            <person name="Amores F."/>
            <person name="Phillips W."/>
            <person name="Marelli J.P."/>
            <person name="May G.D."/>
            <person name="Shapiro H."/>
            <person name="Ma J."/>
            <person name="Bustamante C.D."/>
            <person name="Schnell R.J."/>
            <person name="Main D."/>
            <person name="Gilbert D."/>
            <person name="Parida L."/>
            <person name="Kuhn D.N."/>
        </authorList>
    </citation>
    <scope>NUCLEOTIDE SEQUENCE [LARGE SCALE GENOMIC DNA]</scope>
    <source>
        <strain evidence="2">cv. Matina 1-6</strain>
    </source>
</reference>
<evidence type="ECO:0000313" key="2">
    <source>
        <dbReference type="Proteomes" id="UP000026915"/>
    </source>
</evidence>
<organism evidence="1 2">
    <name type="scientific">Theobroma cacao</name>
    <name type="common">Cacao</name>
    <name type="synonym">Cocoa</name>
    <dbReference type="NCBI Taxonomy" id="3641"/>
    <lineage>
        <taxon>Eukaryota</taxon>
        <taxon>Viridiplantae</taxon>
        <taxon>Streptophyta</taxon>
        <taxon>Embryophyta</taxon>
        <taxon>Tracheophyta</taxon>
        <taxon>Spermatophyta</taxon>
        <taxon>Magnoliopsida</taxon>
        <taxon>eudicotyledons</taxon>
        <taxon>Gunneridae</taxon>
        <taxon>Pentapetalae</taxon>
        <taxon>rosids</taxon>
        <taxon>malvids</taxon>
        <taxon>Malvales</taxon>
        <taxon>Malvaceae</taxon>
        <taxon>Byttnerioideae</taxon>
        <taxon>Theobroma</taxon>
    </lineage>
</organism>